<dbReference type="AlphaFoldDB" id="A0A3L6E7J2"/>
<proteinExistence type="predicted"/>
<protein>
    <submittedName>
        <fullName evidence="9">Leucine-rich repeat extensin-like protein 3</fullName>
    </submittedName>
</protein>
<feature type="region of interest" description="Disordered" evidence="7">
    <location>
        <begin position="40"/>
        <end position="67"/>
    </location>
</feature>
<accession>A0A3L6E7J2</accession>
<feature type="compositionally biased region" description="Pro residues" evidence="7">
    <location>
        <begin position="135"/>
        <end position="149"/>
    </location>
</feature>
<reference evidence="9 10" key="1">
    <citation type="journal article" date="2018" name="Nat. Genet.">
        <title>Extensive intraspecific gene order and gene structural variations between Mo17 and other maize genomes.</title>
        <authorList>
            <person name="Sun S."/>
            <person name="Zhou Y."/>
            <person name="Chen J."/>
            <person name="Shi J."/>
            <person name="Zhao H."/>
            <person name="Zhao H."/>
            <person name="Song W."/>
            <person name="Zhang M."/>
            <person name="Cui Y."/>
            <person name="Dong X."/>
            <person name="Liu H."/>
            <person name="Ma X."/>
            <person name="Jiao Y."/>
            <person name="Wang B."/>
            <person name="Wei X."/>
            <person name="Stein J.C."/>
            <person name="Glaubitz J.C."/>
            <person name="Lu F."/>
            <person name="Yu G."/>
            <person name="Liang C."/>
            <person name="Fengler K."/>
            <person name="Li B."/>
            <person name="Rafalski A."/>
            <person name="Schnable P.S."/>
            <person name="Ware D.H."/>
            <person name="Buckler E.S."/>
            <person name="Lai J."/>
        </authorList>
    </citation>
    <scope>NUCLEOTIDE SEQUENCE [LARGE SCALE GENOMIC DNA]</scope>
    <source>
        <strain evidence="10">cv. Missouri 17</strain>
        <tissue evidence="9">Seedling</tissue>
    </source>
</reference>
<dbReference type="Gene3D" id="3.80.10.10">
    <property type="entry name" value="Ribonuclease Inhibitor"/>
    <property type="match status" value="1"/>
</dbReference>
<dbReference type="SUPFAM" id="SSF52058">
    <property type="entry name" value="L domain-like"/>
    <property type="match status" value="1"/>
</dbReference>
<dbReference type="InterPro" id="IPR051582">
    <property type="entry name" value="LRR_extensin-like_regulator"/>
</dbReference>
<dbReference type="GO" id="GO:0005576">
    <property type="term" value="C:extracellular region"/>
    <property type="evidence" value="ECO:0007669"/>
    <property type="project" value="UniProtKB-SubCell"/>
</dbReference>
<keyword evidence="5" id="KW-0677">Repeat</keyword>
<evidence type="ECO:0000313" key="9">
    <source>
        <dbReference type="EMBL" id="PWZ16027.1"/>
    </source>
</evidence>
<evidence type="ECO:0000256" key="2">
    <source>
        <dbReference type="ARBA" id="ARBA00022525"/>
    </source>
</evidence>
<feature type="compositionally biased region" description="Basic residues" evidence="7">
    <location>
        <begin position="111"/>
        <end position="130"/>
    </location>
</feature>
<dbReference type="InterPro" id="IPR032675">
    <property type="entry name" value="LRR_dom_sf"/>
</dbReference>
<keyword evidence="3" id="KW-0433">Leucine-rich repeat</keyword>
<keyword evidence="6" id="KW-0325">Glycoprotein</keyword>
<evidence type="ECO:0000313" key="10">
    <source>
        <dbReference type="Proteomes" id="UP000251960"/>
    </source>
</evidence>
<dbReference type="FunFam" id="3.80.10.10:FF:000041">
    <property type="entry name" value="LRR receptor-like serine/threonine-protein kinase ERECTA"/>
    <property type="match status" value="1"/>
</dbReference>
<evidence type="ECO:0000256" key="7">
    <source>
        <dbReference type="SAM" id="MobiDB-lite"/>
    </source>
</evidence>
<dbReference type="InterPro" id="IPR001611">
    <property type="entry name" value="Leu-rich_rpt"/>
</dbReference>
<feature type="region of interest" description="Disordered" evidence="7">
    <location>
        <begin position="79"/>
        <end position="197"/>
    </location>
</feature>
<dbReference type="Proteomes" id="UP000251960">
    <property type="component" value="Chromosome 6"/>
</dbReference>
<organism evidence="9 10">
    <name type="scientific">Zea mays</name>
    <name type="common">Maize</name>
    <dbReference type="NCBI Taxonomy" id="4577"/>
    <lineage>
        <taxon>Eukaryota</taxon>
        <taxon>Viridiplantae</taxon>
        <taxon>Streptophyta</taxon>
        <taxon>Embryophyta</taxon>
        <taxon>Tracheophyta</taxon>
        <taxon>Spermatophyta</taxon>
        <taxon>Magnoliopsida</taxon>
        <taxon>Liliopsida</taxon>
        <taxon>Poales</taxon>
        <taxon>Poaceae</taxon>
        <taxon>PACMAD clade</taxon>
        <taxon>Panicoideae</taxon>
        <taxon>Andropogonodae</taxon>
        <taxon>Andropogoneae</taxon>
        <taxon>Tripsacinae</taxon>
        <taxon>Zea</taxon>
    </lineage>
</organism>
<evidence type="ECO:0000256" key="3">
    <source>
        <dbReference type="ARBA" id="ARBA00022614"/>
    </source>
</evidence>
<feature type="signal peptide" evidence="8">
    <location>
        <begin position="1"/>
        <end position="23"/>
    </location>
</feature>
<evidence type="ECO:0000256" key="5">
    <source>
        <dbReference type="ARBA" id="ARBA00022737"/>
    </source>
</evidence>
<dbReference type="ExpressionAtlas" id="A0A3L6E7J2">
    <property type="expression patterns" value="baseline and differential"/>
</dbReference>
<evidence type="ECO:0000256" key="1">
    <source>
        <dbReference type="ARBA" id="ARBA00004613"/>
    </source>
</evidence>
<gene>
    <name evidence="9" type="primary">LRX3_3</name>
    <name evidence="9" type="ORF">Zm00014a_041321</name>
</gene>
<evidence type="ECO:0000256" key="8">
    <source>
        <dbReference type="SAM" id="SignalP"/>
    </source>
</evidence>
<evidence type="ECO:0000256" key="6">
    <source>
        <dbReference type="ARBA" id="ARBA00023180"/>
    </source>
</evidence>
<comment type="caution">
    <text evidence="9">The sequence shown here is derived from an EMBL/GenBank/DDBJ whole genome shotgun (WGS) entry which is preliminary data.</text>
</comment>
<name>A0A3L6E7J2_MAIZE</name>
<dbReference type="Pfam" id="PF00560">
    <property type="entry name" value="LRR_1"/>
    <property type="match status" value="2"/>
</dbReference>
<keyword evidence="4 8" id="KW-0732">Signal</keyword>
<feature type="compositionally biased region" description="Pro residues" evidence="7">
    <location>
        <begin position="159"/>
        <end position="169"/>
    </location>
</feature>
<comment type="subcellular location">
    <subcellularLocation>
        <location evidence="1">Secreted</location>
    </subcellularLocation>
</comment>
<feature type="chain" id="PRO_5017948154" evidence="8">
    <location>
        <begin position="24"/>
        <end position="553"/>
    </location>
</feature>
<dbReference type="PANTHER" id="PTHR32093">
    <property type="entry name" value="LEUCINE-RICH REPEAT EXTENSIN-LIKE PROTEIN 3-RELATED"/>
    <property type="match status" value="1"/>
</dbReference>
<keyword evidence="2" id="KW-0964">Secreted</keyword>
<dbReference type="PANTHER" id="PTHR32093:SF160">
    <property type="entry name" value="OS01G0180000 PROTEIN"/>
    <property type="match status" value="1"/>
</dbReference>
<dbReference type="EMBL" id="NCVQ01000007">
    <property type="protein sequence ID" value="PWZ16027.1"/>
    <property type="molecule type" value="Genomic_DNA"/>
</dbReference>
<evidence type="ECO:0000256" key="4">
    <source>
        <dbReference type="ARBA" id="ARBA00022729"/>
    </source>
</evidence>
<sequence>MRGSVILALLAAAASSFFGAATAASEGRPTVAVEVDPSWRFPSRRGDRGFRGAADGGSGGGPSWRFPSRRLRDAKAAGHLLRPQQPHRRLGRPGGVQLHGRLLRAAPLRPRPPRRARGRRGQPQPWRHRGLPPAGARPPPRPRPAPPQLQPLLRRTPPRASPPPPPPRARPQQQLLRRPVPRRRPGPPGVALPGCPLQRLRGDEGTVLPRLFDRPLDAIFLNHNHNRLRFQLPDNFGNSPASVVVLAHNAFGGCLPASVATMSGTLKEILLINNGLSSCFPPEIGLLRELTVLDVSFNQLAGPLPPELALMRKLEQLDVAHNLLTGAVPSGICDLPRLKNFTLAYNFFTCEPPSCARIVARDGDRSNCLPNRSSQRTPQQCAAFYARPLVNCAAFQCKSFVPPMSPPRWLPSPPRLRHLHHRRRRHLHLRRCLHHRHLNFCRHHHYRIPHLHHPCLLPRQSITRHAPSCRHRCPAPQRIHGHRHHHVTLAHCHPQTLSDMHRLLLHSSTIHGHQYTQFNMDRHCPLCCIRRNQSQMQGRKAGSALAQPPCGNG</sequence>